<dbReference type="EC" id="2.7.11.1" evidence="9"/>
<dbReference type="Pfam" id="PF13374">
    <property type="entry name" value="TPR_10"/>
    <property type="match status" value="1"/>
</dbReference>
<dbReference type="InterPro" id="IPR019734">
    <property type="entry name" value="TPR_rpt"/>
</dbReference>
<feature type="region of interest" description="Disordered" evidence="6">
    <location>
        <begin position="1"/>
        <end position="25"/>
    </location>
</feature>
<dbReference type="Gene3D" id="1.25.40.10">
    <property type="entry name" value="Tetratricopeptide repeat domain"/>
    <property type="match status" value="2"/>
</dbReference>
<dbReference type="PROSITE" id="PS00108">
    <property type="entry name" value="PROTEIN_KINASE_ST"/>
    <property type="match status" value="1"/>
</dbReference>
<dbReference type="SMART" id="SM00028">
    <property type="entry name" value="TPR"/>
    <property type="match status" value="2"/>
</dbReference>
<reference evidence="9 10" key="1">
    <citation type="submission" date="2019-02" db="EMBL/GenBank/DDBJ databases">
        <title>Deep-cultivation of Planctomycetes and their phenomic and genomic characterization uncovers novel biology.</title>
        <authorList>
            <person name="Wiegand S."/>
            <person name="Jogler M."/>
            <person name="Boedeker C."/>
            <person name="Pinto D."/>
            <person name="Vollmers J."/>
            <person name="Rivas-Marin E."/>
            <person name="Kohn T."/>
            <person name="Peeters S.H."/>
            <person name="Heuer A."/>
            <person name="Rast P."/>
            <person name="Oberbeckmann S."/>
            <person name="Bunk B."/>
            <person name="Jeske O."/>
            <person name="Meyerdierks A."/>
            <person name="Storesund J.E."/>
            <person name="Kallscheuer N."/>
            <person name="Luecker S."/>
            <person name="Lage O.M."/>
            <person name="Pohl T."/>
            <person name="Merkel B.J."/>
            <person name="Hornburger P."/>
            <person name="Mueller R.-W."/>
            <person name="Bruemmer F."/>
            <person name="Labrenz M."/>
            <person name="Spormann A.M."/>
            <person name="Op Den Camp H."/>
            <person name="Overmann J."/>
            <person name="Amann R."/>
            <person name="Jetten M.S.M."/>
            <person name="Mascher T."/>
            <person name="Medema M.H."/>
            <person name="Devos D.P."/>
            <person name="Kaster A.-K."/>
            <person name="Ovreas L."/>
            <person name="Rohde M."/>
            <person name="Galperin M.Y."/>
            <person name="Jogler C."/>
        </authorList>
    </citation>
    <scope>NUCLEOTIDE SEQUENCE [LARGE SCALE GENOMIC DNA]</scope>
    <source>
        <strain evidence="9 10">Pan14r</strain>
    </source>
</reference>
<feature type="domain" description="Protein kinase" evidence="8">
    <location>
        <begin position="111"/>
        <end position="375"/>
    </location>
</feature>
<evidence type="ECO:0000313" key="9">
    <source>
        <dbReference type="EMBL" id="TWT68003.1"/>
    </source>
</evidence>
<feature type="coiled-coil region" evidence="5">
    <location>
        <begin position="437"/>
        <end position="471"/>
    </location>
</feature>
<evidence type="ECO:0000256" key="6">
    <source>
        <dbReference type="SAM" id="MobiDB-lite"/>
    </source>
</evidence>
<dbReference type="InterPro" id="IPR011009">
    <property type="entry name" value="Kinase-like_dom_sf"/>
</dbReference>
<evidence type="ECO:0000256" key="4">
    <source>
        <dbReference type="ARBA" id="ARBA00022840"/>
    </source>
</evidence>
<dbReference type="Gene3D" id="1.10.510.10">
    <property type="entry name" value="Transferase(Phosphotransferase) domain 1"/>
    <property type="match status" value="1"/>
</dbReference>
<dbReference type="GO" id="GO:0004674">
    <property type="term" value="F:protein serine/threonine kinase activity"/>
    <property type="evidence" value="ECO:0007669"/>
    <property type="project" value="UniProtKB-EC"/>
</dbReference>
<keyword evidence="1 9" id="KW-0808">Transferase</keyword>
<name>A0A5C5Y094_9PLAN</name>
<evidence type="ECO:0000256" key="1">
    <source>
        <dbReference type="ARBA" id="ARBA00022679"/>
    </source>
</evidence>
<keyword evidence="5" id="KW-0175">Coiled coil</keyword>
<evidence type="ECO:0000256" key="2">
    <source>
        <dbReference type="ARBA" id="ARBA00022741"/>
    </source>
</evidence>
<feature type="transmembrane region" description="Helical" evidence="7">
    <location>
        <begin position="400"/>
        <end position="422"/>
    </location>
</feature>
<keyword evidence="10" id="KW-1185">Reference proteome</keyword>
<dbReference type="Proteomes" id="UP000317238">
    <property type="component" value="Unassembled WGS sequence"/>
</dbReference>
<dbReference type="CDD" id="cd14014">
    <property type="entry name" value="STKc_PknB_like"/>
    <property type="match status" value="1"/>
</dbReference>
<dbReference type="GO" id="GO:0005524">
    <property type="term" value="F:ATP binding"/>
    <property type="evidence" value="ECO:0007669"/>
    <property type="project" value="UniProtKB-KW"/>
</dbReference>
<proteinExistence type="predicted"/>
<protein>
    <submittedName>
        <fullName evidence="9">Serine/threonine-protein kinase PrkC</fullName>
        <ecNumber evidence="9">2.7.11.1</ecNumber>
    </submittedName>
</protein>
<evidence type="ECO:0000256" key="5">
    <source>
        <dbReference type="SAM" id="Coils"/>
    </source>
</evidence>
<dbReference type="Pfam" id="PF00069">
    <property type="entry name" value="Pkinase"/>
    <property type="match status" value="1"/>
</dbReference>
<keyword evidence="4" id="KW-0067">ATP-binding</keyword>
<dbReference type="SUPFAM" id="SSF48452">
    <property type="entry name" value="TPR-like"/>
    <property type="match status" value="1"/>
</dbReference>
<dbReference type="PANTHER" id="PTHR43289">
    <property type="entry name" value="MITOGEN-ACTIVATED PROTEIN KINASE KINASE KINASE 20-RELATED"/>
    <property type="match status" value="1"/>
</dbReference>
<dbReference type="InterPro" id="IPR000719">
    <property type="entry name" value="Prot_kinase_dom"/>
</dbReference>
<dbReference type="SMART" id="SM00220">
    <property type="entry name" value="S_TKc"/>
    <property type="match status" value="1"/>
</dbReference>
<comment type="caution">
    <text evidence="9">The sequence shown here is derived from an EMBL/GenBank/DDBJ whole genome shotgun (WGS) entry which is preliminary data.</text>
</comment>
<dbReference type="OrthoDB" id="6111975at2"/>
<gene>
    <name evidence="9" type="primary">prkC_1</name>
    <name evidence="9" type="ORF">Pan14r_02410</name>
</gene>
<keyword evidence="3 9" id="KW-0418">Kinase</keyword>
<sequence>MIDPGRNDPESSGESLPLGHDSQQRHPVDLIAEDFAMRIRRGETPDIESIAASHPEHADKLRQMLPSIEAMEKLNFGGTRRDISATTTGALSADDDLSFHCFIAPETIGDFRIVRQIARGGMGVVYEAVQESLGRHVALKVMSWRAADHPSHRQRFQREAEAIAGLHHTNIVSVYGVGQQDDLLFYAMHLVDGVSLADLLAGTGPDIGVDLQNDRQTAAWIATIADALEYAHGQGVLHRDIKPANLMVDRDHHVWLTDFGLAADPSSDRFTQTGEIVGTLRYMAPEQLKGRLDVRSDVYCLGLTLYELLTGRAAIQGTPAELLSAENRRRIAPPRSLRASIPGDLQTIVMKAVSEDPTHRYATAGEFRDDLRRYLAGRPIAARRVGAMERSWRWAKRNPGIASLSGTVLVLLLSVITLLSVINRSRTRSLTAIGKAYDQAAENLRQRSAALDEAERARESAVRERSRAETNLTLALSAFQEIVDNVAGRTGVAESVWESVGDDLMRDADSGATLGDDDVQLMENLLQFFEKFADENATDLRMPAADARRSIGDILFRLGRPDEARESYDQAWQIYSQLRGEDEGDAVDPTVPVESPIAVAWGQMRVAAALRRPSDVRAWLQRCRQWCFDGQDKPATSDLTFLWAKSLRLAGSLTLSTEWMTGMRPSTNGSGPGPDSLLARLMGESRRRGPNRAVAQYRWHQQCSREAIQWLEVLLETDPQRKVYAQTLAAAHQDIARQGRTRRDEAESAKHHRDEAIRILDDLSKRFPEDPDIQYQFADTLASAAIGDTPPVAFSRASDDLRQSIRLANELVRKYPDSAEYQSLQASVQMKLAISQYAAGRGDRAQDMIDESLVTQRRIVQQHPDVPMFRVALAQSLWSMADLQRRQRKPVDALRSINEAIETLESDQGGRFGKVRQAYLNQLRQRRQGIQNALRPGPLRDSSGSDASADADKAATP</sequence>
<dbReference type="EMBL" id="SJPL01000001">
    <property type="protein sequence ID" value="TWT68003.1"/>
    <property type="molecule type" value="Genomic_DNA"/>
</dbReference>
<organism evidence="9 10">
    <name type="scientific">Crateriforma conspicua</name>
    <dbReference type="NCBI Taxonomy" id="2527996"/>
    <lineage>
        <taxon>Bacteria</taxon>
        <taxon>Pseudomonadati</taxon>
        <taxon>Planctomycetota</taxon>
        <taxon>Planctomycetia</taxon>
        <taxon>Planctomycetales</taxon>
        <taxon>Planctomycetaceae</taxon>
        <taxon>Crateriforma</taxon>
    </lineage>
</organism>
<keyword evidence="7" id="KW-1133">Transmembrane helix</keyword>
<dbReference type="RefSeq" id="WP_146438079.1">
    <property type="nucleotide sequence ID" value="NZ_SJPL01000001.1"/>
</dbReference>
<dbReference type="PANTHER" id="PTHR43289:SF34">
    <property type="entry name" value="SERINE_THREONINE-PROTEIN KINASE YBDM-RELATED"/>
    <property type="match status" value="1"/>
</dbReference>
<keyword evidence="2" id="KW-0547">Nucleotide-binding</keyword>
<feature type="region of interest" description="Disordered" evidence="6">
    <location>
        <begin position="926"/>
        <end position="957"/>
    </location>
</feature>
<dbReference type="PROSITE" id="PS50011">
    <property type="entry name" value="PROTEIN_KINASE_DOM"/>
    <property type="match status" value="1"/>
</dbReference>
<evidence type="ECO:0000256" key="3">
    <source>
        <dbReference type="ARBA" id="ARBA00022777"/>
    </source>
</evidence>
<dbReference type="InterPro" id="IPR011990">
    <property type="entry name" value="TPR-like_helical_dom_sf"/>
</dbReference>
<dbReference type="InterPro" id="IPR008271">
    <property type="entry name" value="Ser/Thr_kinase_AS"/>
</dbReference>
<keyword evidence="7" id="KW-0472">Membrane</keyword>
<dbReference type="SUPFAM" id="SSF56112">
    <property type="entry name" value="Protein kinase-like (PK-like)"/>
    <property type="match status" value="1"/>
</dbReference>
<dbReference type="AlphaFoldDB" id="A0A5C5Y094"/>
<keyword evidence="7" id="KW-0812">Transmembrane</keyword>
<evidence type="ECO:0000259" key="8">
    <source>
        <dbReference type="PROSITE" id="PS50011"/>
    </source>
</evidence>
<evidence type="ECO:0000256" key="7">
    <source>
        <dbReference type="SAM" id="Phobius"/>
    </source>
</evidence>
<accession>A0A5C5Y094</accession>
<evidence type="ECO:0000313" key="10">
    <source>
        <dbReference type="Proteomes" id="UP000317238"/>
    </source>
</evidence>
<dbReference type="Gene3D" id="3.30.200.20">
    <property type="entry name" value="Phosphorylase Kinase, domain 1"/>
    <property type="match status" value="1"/>
</dbReference>